<comment type="caution">
    <text evidence="2">The sequence shown here is derived from an EMBL/GenBank/DDBJ whole genome shotgun (WGS) entry which is preliminary data.</text>
</comment>
<keyword evidence="1" id="KW-0812">Transmembrane</keyword>
<organism evidence="2 3">
    <name type="scientific">Saponaria officinalis</name>
    <name type="common">Common soapwort</name>
    <name type="synonym">Lychnis saponaria</name>
    <dbReference type="NCBI Taxonomy" id="3572"/>
    <lineage>
        <taxon>Eukaryota</taxon>
        <taxon>Viridiplantae</taxon>
        <taxon>Streptophyta</taxon>
        <taxon>Embryophyta</taxon>
        <taxon>Tracheophyta</taxon>
        <taxon>Spermatophyta</taxon>
        <taxon>Magnoliopsida</taxon>
        <taxon>eudicotyledons</taxon>
        <taxon>Gunneridae</taxon>
        <taxon>Pentapetalae</taxon>
        <taxon>Caryophyllales</taxon>
        <taxon>Caryophyllaceae</taxon>
        <taxon>Caryophylleae</taxon>
        <taxon>Saponaria</taxon>
    </lineage>
</organism>
<gene>
    <name evidence="2" type="ORF">RND81_05G138700</name>
</gene>
<protein>
    <submittedName>
        <fullName evidence="2">Uncharacterized protein</fullName>
    </submittedName>
</protein>
<keyword evidence="1" id="KW-1133">Transmembrane helix</keyword>
<name>A0AAW1KWF0_SAPOF</name>
<dbReference type="AlphaFoldDB" id="A0AAW1KWF0"/>
<feature type="transmembrane region" description="Helical" evidence="1">
    <location>
        <begin position="43"/>
        <end position="75"/>
    </location>
</feature>
<accession>A0AAW1KWF0</accession>
<evidence type="ECO:0000313" key="2">
    <source>
        <dbReference type="EMBL" id="KAK9725360.1"/>
    </source>
</evidence>
<dbReference type="Proteomes" id="UP001443914">
    <property type="component" value="Unassembled WGS sequence"/>
</dbReference>
<proteinExistence type="predicted"/>
<sequence>MDTYNASQKFNIFEIYRQYYGFCMLDAAAAHLLLSCKRSDYRYYVIVVGGCQTVAVKLLLLMRLLYVTYYIIIWYDFKLETVEVTDVLANVPDVFMVLIEGKYVISPCKIRHLQKGVCLTFEHLIIVDMY</sequence>
<reference evidence="2" key="1">
    <citation type="submission" date="2024-03" db="EMBL/GenBank/DDBJ databases">
        <title>WGS assembly of Saponaria officinalis var. Norfolk2.</title>
        <authorList>
            <person name="Jenkins J."/>
            <person name="Shu S."/>
            <person name="Grimwood J."/>
            <person name="Barry K."/>
            <person name="Goodstein D."/>
            <person name="Schmutz J."/>
            <person name="Leebens-Mack J."/>
            <person name="Osbourn A."/>
        </authorList>
    </citation>
    <scope>NUCLEOTIDE SEQUENCE [LARGE SCALE GENOMIC DNA]</scope>
    <source>
        <strain evidence="2">JIC</strain>
    </source>
</reference>
<evidence type="ECO:0000256" key="1">
    <source>
        <dbReference type="SAM" id="Phobius"/>
    </source>
</evidence>
<dbReference type="EMBL" id="JBDFQZ010000005">
    <property type="protein sequence ID" value="KAK9725360.1"/>
    <property type="molecule type" value="Genomic_DNA"/>
</dbReference>
<feature type="transmembrane region" description="Helical" evidence="1">
    <location>
        <begin position="19"/>
        <end position="36"/>
    </location>
</feature>
<keyword evidence="1" id="KW-0472">Membrane</keyword>
<keyword evidence="3" id="KW-1185">Reference proteome</keyword>
<evidence type="ECO:0000313" key="3">
    <source>
        <dbReference type="Proteomes" id="UP001443914"/>
    </source>
</evidence>